<dbReference type="Gene3D" id="3.30.360.10">
    <property type="entry name" value="Dihydrodipicolinate Reductase, domain 2"/>
    <property type="match status" value="1"/>
</dbReference>
<dbReference type="RefSeq" id="WP_166991982.1">
    <property type="nucleotide sequence ID" value="NZ_CP061169.1"/>
</dbReference>
<dbReference type="Gene3D" id="3.40.50.720">
    <property type="entry name" value="NAD(P)-binding Rossmann-like Domain"/>
    <property type="match status" value="1"/>
</dbReference>
<dbReference type="Pfam" id="PF22725">
    <property type="entry name" value="GFO_IDH_MocA_C3"/>
    <property type="match status" value="1"/>
</dbReference>
<dbReference type="PANTHER" id="PTHR22604:SF105">
    <property type="entry name" value="TRANS-1,2-DIHYDROBENZENE-1,2-DIOL DEHYDROGENASE"/>
    <property type="match status" value="1"/>
</dbReference>
<organism evidence="6 7">
    <name type="scientific">Paramicrobacterium chengjingii</name>
    <dbReference type="NCBI Taxonomy" id="2769067"/>
    <lineage>
        <taxon>Bacteria</taxon>
        <taxon>Bacillati</taxon>
        <taxon>Actinomycetota</taxon>
        <taxon>Actinomycetes</taxon>
        <taxon>Micrococcales</taxon>
        <taxon>Microbacteriaceae</taxon>
        <taxon>Paramicrobacterium</taxon>
    </lineage>
</organism>
<dbReference type="EMBL" id="CP061169">
    <property type="protein sequence ID" value="QPZ37410.1"/>
    <property type="molecule type" value="Genomic_DNA"/>
</dbReference>
<feature type="domain" description="GFO/IDH/MocA-like oxidoreductase" evidence="5">
    <location>
        <begin position="133"/>
        <end position="248"/>
    </location>
</feature>
<dbReference type="InterPro" id="IPR000683">
    <property type="entry name" value="Gfo/Idh/MocA-like_OxRdtase_N"/>
</dbReference>
<reference evidence="6 7" key="1">
    <citation type="submission" date="2020-12" db="EMBL/GenBank/DDBJ databases">
        <title>Microbacterium sp. HY060.</title>
        <authorList>
            <person name="Zhou J."/>
        </authorList>
    </citation>
    <scope>NUCLEOTIDE SEQUENCE [LARGE SCALE GENOMIC DNA]</scope>
    <source>
        <strain evidence="6 7">HY60</strain>
    </source>
</reference>
<feature type="domain" description="Gfo/Idh/MocA-like oxidoreductase N-terminal" evidence="4">
    <location>
        <begin position="14"/>
        <end position="122"/>
    </location>
</feature>
<sequence>MSTPHALRWGILAPGGIARTFTSDLLLNGFTVTAVGSRSLERSRAFSTDLGIERAYGTYEELVGDPEVDVVYVASPHSFHAEQATLALTAGKHVLVEKPFTMNEEEARGVAELAASRGLVVLEAMWTRYLPHMRRVREIIGEGTLGEIVSVTADHTQHIHVAPEHRMMDLHLGGGALLDLGIYPLSFVVDILGLPDRIDATAQLTDTGVDAQVSAVLSYDSGAMATTFSSMRGAGPNQASIIGTDARIDLDRVWYAATSFRTTTTAGDVLEEFTSEVNGRGMHYQALELERLVAAGETSGTILSPRESVEIMGVLDEVRRQIGVIYPSEN</sequence>
<proteinExistence type="inferred from homology"/>
<dbReference type="SUPFAM" id="SSF51735">
    <property type="entry name" value="NAD(P)-binding Rossmann-fold domains"/>
    <property type="match status" value="1"/>
</dbReference>
<keyword evidence="3" id="KW-0520">NAD</keyword>
<evidence type="ECO:0000313" key="6">
    <source>
        <dbReference type="EMBL" id="QPZ37410.1"/>
    </source>
</evidence>
<keyword evidence="7" id="KW-1185">Reference proteome</keyword>
<dbReference type="SUPFAM" id="SSF55347">
    <property type="entry name" value="Glyceraldehyde-3-phosphate dehydrogenase-like, C-terminal domain"/>
    <property type="match status" value="1"/>
</dbReference>
<evidence type="ECO:0000256" key="3">
    <source>
        <dbReference type="ARBA" id="ARBA00023027"/>
    </source>
</evidence>
<name>A0ABX6YG94_9MICO</name>
<evidence type="ECO:0000259" key="4">
    <source>
        <dbReference type="Pfam" id="PF01408"/>
    </source>
</evidence>
<dbReference type="InterPro" id="IPR050984">
    <property type="entry name" value="Gfo/Idh/MocA_domain"/>
</dbReference>
<evidence type="ECO:0000259" key="5">
    <source>
        <dbReference type="Pfam" id="PF22725"/>
    </source>
</evidence>
<evidence type="ECO:0000256" key="1">
    <source>
        <dbReference type="ARBA" id="ARBA00010928"/>
    </source>
</evidence>
<evidence type="ECO:0000256" key="2">
    <source>
        <dbReference type="ARBA" id="ARBA00023002"/>
    </source>
</evidence>
<keyword evidence="2" id="KW-0560">Oxidoreductase</keyword>
<dbReference type="Pfam" id="PF01408">
    <property type="entry name" value="GFO_IDH_MocA"/>
    <property type="match status" value="1"/>
</dbReference>
<dbReference type="PANTHER" id="PTHR22604">
    <property type="entry name" value="OXIDOREDUCTASES"/>
    <property type="match status" value="1"/>
</dbReference>
<comment type="similarity">
    <text evidence="1">Belongs to the Gfo/Idh/MocA family.</text>
</comment>
<dbReference type="Proteomes" id="UP000662814">
    <property type="component" value="Chromosome"/>
</dbReference>
<dbReference type="InterPro" id="IPR036291">
    <property type="entry name" value="NAD(P)-bd_dom_sf"/>
</dbReference>
<accession>A0ABX6YG94</accession>
<evidence type="ECO:0000313" key="7">
    <source>
        <dbReference type="Proteomes" id="UP000662814"/>
    </source>
</evidence>
<protein>
    <submittedName>
        <fullName evidence="6">Gfo/Idh/MocA family oxidoreductase</fullName>
    </submittedName>
</protein>
<dbReference type="InterPro" id="IPR055170">
    <property type="entry name" value="GFO_IDH_MocA-like_dom"/>
</dbReference>
<gene>
    <name evidence="6" type="ORF">HCR76_11230</name>
</gene>